<evidence type="ECO:0000313" key="1">
    <source>
        <dbReference type="EMBL" id="GFU39255.1"/>
    </source>
</evidence>
<dbReference type="Proteomes" id="UP000887013">
    <property type="component" value="Unassembled WGS sequence"/>
</dbReference>
<dbReference type="OrthoDB" id="6435686at2759"/>
<evidence type="ECO:0000313" key="2">
    <source>
        <dbReference type="Proteomes" id="UP000887013"/>
    </source>
</evidence>
<accession>A0A8X6QRR9</accession>
<name>A0A8X6QRR9_NEPPI</name>
<dbReference type="InterPro" id="IPR021109">
    <property type="entry name" value="Peptidase_aspartic_dom_sf"/>
</dbReference>
<organism evidence="1 2">
    <name type="scientific">Nephila pilipes</name>
    <name type="common">Giant wood spider</name>
    <name type="synonym">Nephila maculata</name>
    <dbReference type="NCBI Taxonomy" id="299642"/>
    <lineage>
        <taxon>Eukaryota</taxon>
        <taxon>Metazoa</taxon>
        <taxon>Ecdysozoa</taxon>
        <taxon>Arthropoda</taxon>
        <taxon>Chelicerata</taxon>
        <taxon>Arachnida</taxon>
        <taxon>Araneae</taxon>
        <taxon>Araneomorphae</taxon>
        <taxon>Entelegynae</taxon>
        <taxon>Araneoidea</taxon>
        <taxon>Nephilidae</taxon>
        <taxon>Nephila</taxon>
    </lineage>
</organism>
<dbReference type="Gene3D" id="2.40.70.10">
    <property type="entry name" value="Acid Proteases"/>
    <property type="match status" value="1"/>
</dbReference>
<dbReference type="SUPFAM" id="SSF50630">
    <property type="entry name" value="Acid proteases"/>
    <property type="match status" value="1"/>
</dbReference>
<comment type="caution">
    <text evidence="1">The sequence shown here is derived from an EMBL/GenBank/DDBJ whole genome shotgun (WGS) entry which is preliminary data.</text>
</comment>
<proteinExistence type="predicted"/>
<gene>
    <name evidence="1" type="primary">X975_23274</name>
    <name evidence="1" type="ORF">NPIL_406891</name>
</gene>
<keyword evidence="2" id="KW-1185">Reference proteome</keyword>
<sequence>MSSISGGDNGLFVVGHVNKVPCKMIIDTRANVTIIKTDLAHKLGEKLILTPPCITLQTVTGLMFMGKVYLNIAFGDVMYHHGVCS</sequence>
<reference evidence="1" key="1">
    <citation type="submission" date="2020-08" db="EMBL/GenBank/DDBJ databases">
        <title>Multicomponent nature underlies the extraordinary mechanical properties of spider dragline silk.</title>
        <authorList>
            <person name="Kono N."/>
            <person name="Nakamura H."/>
            <person name="Mori M."/>
            <person name="Yoshida Y."/>
            <person name="Ohtoshi R."/>
            <person name="Malay A.D."/>
            <person name="Moran D.A.P."/>
            <person name="Tomita M."/>
            <person name="Numata K."/>
            <person name="Arakawa K."/>
        </authorList>
    </citation>
    <scope>NUCLEOTIDE SEQUENCE</scope>
</reference>
<protein>
    <submittedName>
        <fullName evidence="1">Retrovirus-related Pol polyprotein from transposon 412</fullName>
    </submittedName>
</protein>
<dbReference type="Pfam" id="PF13650">
    <property type="entry name" value="Asp_protease_2"/>
    <property type="match status" value="1"/>
</dbReference>
<dbReference type="AlphaFoldDB" id="A0A8X6QRR9"/>
<dbReference type="EMBL" id="BMAW01035324">
    <property type="protein sequence ID" value="GFU39255.1"/>
    <property type="molecule type" value="Genomic_DNA"/>
</dbReference>